<accession>A0A8S1JDY2</accession>
<keyword evidence="9 12" id="KW-0413">Isomerase</keyword>
<keyword evidence="16" id="KW-0732">Signal</keyword>
<dbReference type="FunFam" id="2.70.98.10:FF:000003">
    <property type="entry name" value="Aldose 1-epimerase"/>
    <property type="match status" value="1"/>
</dbReference>
<name>A0A8S1JDY2_9CHLO</name>
<keyword evidence="7" id="KW-0963">Cytoplasm</keyword>
<gene>
    <name evidence="17" type="ORF">OSTQU699_LOCUS7264</name>
</gene>
<dbReference type="SUPFAM" id="SSF74650">
    <property type="entry name" value="Galactose mutarotase-like"/>
    <property type="match status" value="1"/>
</dbReference>
<keyword evidence="8" id="KW-0597">Phosphoprotein</keyword>
<comment type="similarity">
    <text evidence="5 12">Belongs to the aldose epimerase family.</text>
</comment>
<reference evidence="17" key="1">
    <citation type="submission" date="2020-12" db="EMBL/GenBank/DDBJ databases">
        <authorList>
            <person name="Iha C."/>
        </authorList>
    </citation>
    <scope>NUCLEOTIDE SEQUENCE</scope>
</reference>
<evidence type="ECO:0000256" key="6">
    <source>
        <dbReference type="ARBA" id="ARBA00011245"/>
    </source>
</evidence>
<keyword evidence="10 12" id="KW-0119">Carbohydrate metabolism</keyword>
<organism evidence="17 18">
    <name type="scientific">Ostreobium quekettii</name>
    <dbReference type="NCBI Taxonomy" id="121088"/>
    <lineage>
        <taxon>Eukaryota</taxon>
        <taxon>Viridiplantae</taxon>
        <taxon>Chlorophyta</taxon>
        <taxon>core chlorophytes</taxon>
        <taxon>Ulvophyceae</taxon>
        <taxon>TCBD clade</taxon>
        <taxon>Bryopsidales</taxon>
        <taxon>Ostreobineae</taxon>
        <taxon>Ostreobiaceae</taxon>
        <taxon>Ostreobium</taxon>
    </lineage>
</organism>
<dbReference type="InterPro" id="IPR018052">
    <property type="entry name" value="Ald1_epimerase_CS"/>
</dbReference>
<dbReference type="GO" id="GO:0006006">
    <property type="term" value="P:glucose metabolic process"/>
    <property type="evidence" value="ECO:0007669"/>
    <property type="project" value="TreeGrafter"/>
</dbReference>
<comment type="subunit">
    <text evidence="6">Monomer.</text>
</comment>
<dbReference type="InterPro" id="IPR047215">
    <property type="entry name" value="Galactose_mutarotase-like"/>
</dbReference>
<feature type="binding site" evidence="15">
    <location>
        <begin position="101"/>
        <end position="102"/>
    </location>
    <ligand>
        <name>beta-D-galactose</name>
        <dbReference type="ChEBI" id="CHEBI:27667"/>
    </ligand>
</feature>
<comment type="catalytic activity">
    <reaction evidence="2">
        <text>alpha-D-galactose = beta-D-galactose</text>
        <dbReference type="Rhea" id="RHEA:28675"/>
        <dbReference type="ChEBI" id="CHEBI:27667"/>
        <dbReference type="ChEBI" id="CHEBI:28061"/>
        <dbReference type="EC" id="5.1.3.3"/>
    </reaction>
    <physiologicalReaction direction="right-to-left" evidence="2">
        <dbReference type="Rhea" id="RHEA:28677"/>
    </physiologicalReaction>
</comment>
<evidence type="ECO:0000256" key="2">
    <source>
        <dbReference type="ARBA" id="ARBA00001712"/>
    </source>
</evidence>
<comment type="catalytic activity">
    <reaction evidence="1 12">
        <text>alpha-D-glucose = beta-D-glucose</text>
        <dbReference type="Rhea" id="RHEA:10264"/>
        <dbReference type="ChEBI" id="CHEBI:15903"/>
        <dbReference type="ChEBI" id="CHEBI:17925"/>
        <dbReference type="EC" id="5.1.3.3"/>
    </reaction>
</comment>
<evidence type="ECO:0000313" key="17">
    <source>
        <dbReference type="EMBL" id="CAD7701907.1"/>
    </source>
</evidence>
<dbReference type="EMBL" id="CAJHUC010001656">
    <property type="protein sequence ID" value="CAD7701907.1"/>
    <property type="molecule type" value="Genomic_DNA"/>
</dbReference>
<evidence type="ECO:0000256" key="9">
    <source>
        <dbReference type="ARBA" id="ARBA00023235"/>
    </source>
</evidence>
<feature type="active site" description="Proton acceptor" evidence="13">
    <location>
        <position position="338"/>
    </location>
</feature>
<comment type="function">
    <text evidence="11">Mutarotase that catalyzes the interconversion of beta-D-galactose and alpha-D-galactose during galactose metabolism. Beta-D-galactose is metabolized in the liver into glucose 1-phosphate, the primary metabolic fuel, by the action of four enzymes that constitute the Leloir pathway: GALM, GALK1 (galactokinase), GALT (galactose-1-phosphate uridylyltransferase) and GALE (UDP-galactose-4'-epimerase). Involved in the maintenance of the equilibrium between the beta- and alpha-anomers of galactose, therefore ensuring a sufficient supply of the alpha-anomer for GALK1. Also active on D-glucose although shows a preference for galactose over glucose.</text>
</comment>
<comment type="subcellular location">
    <subcellularLocation>
        <location evidence="3">Cytoplasm</location>
    </subcellularLocation>
</comment>
<dbReference type="GO" id="GO:0004034">
    <property type="term" value="F:aldose 1-epimerase activity"/>
    <property type="evidence" value="ECO:0007669"/>
    <property type="project" value="UniProtKB-EC"/>
</dbReference>
<feature type="signal peptide" evidence="16">
    <location>
        <begin position="1"/>
        <end position="19"/>
    </location>
</feature>
<evidence type="ECO:0000256" key="5">
    <source>
        <dbReference type="ARBA" id="ARBA00006206"/>
    </source>
</evidence>
<evidence type="ECO:0000256" key="1">
    <source>
        <dbReference type="ARBA" id="ARBA00001614"/>
    </source>
</evidence>
<evidence type="ECO:0000256" key="4">
    <source>
        <dbReference type="ARBA" id="ARBA00005028"/>
    </source>
</evidence>
<dbReference type="Proteomes" id="UP000708148">
    <property type="component" value="Unassembled WGS sequence"/>
</dbReference>
<dbReference type="GO" id="GO:0030246">
    <property type="term" value="F:carbohydrate binding"/>
    <property type="evidence" value="ECO:0007669"/>
    <property type="project" value="InterPro"/>
</dbReference>
<evidence type="ECO:0000256" key="10">
    <source>
        <dbReference type="ARBA" id="ARBA00023277"/>
    </source>
</evidence>
<evidence type="ECO:0000256" key="16">
    <source>
        <dbReference type="SAM" id="SignalP"/>
    </source>
</evidence>
<dbReference type="InterPro" id="IPR015443">
    <property type="entry name" value="Aldose_1-epimerase"/>
</dbReference>
<feature type="binding site" evidence="14">
    <location>
        <position position="273"/>
    </location>
    <ligand>
        <name>beta-D-galactose</name>
        <dbReference type="ChEBI" id="CHEBI:27667"/>
    </ligand>
</feature>
<dbReference type="NCBIfam" id="NF008277">
    <property type="entry name" value="PRK11055.1"/>
    <property type="match status" value="1"/>
</dbReference>
<dbReference type="PROSITE" id="PS00545">
    <property type="entry name" value="ALDOSE_1_EPIMERASE"/>
    <property type="match status" value="1"/>
</dbReference>
<dbReference type="InterPro" id="IPR014718">
    <property type="entry name" value="GH-type_carb-bd"/>
</dbReference>
<protein>
    <recommendedName>
        <fullName evidence="12">Aldose 1-epimerase</fullName>
        <ecNumber evidence="12">5.1.3.3</ecNumber>
    </recommendedName>
</protein>
<dbReference type="InterPro" id="IPR011013">
    <property type="entry name" value="Gal_mutarotase_sf_dom"/>
</dbReference>
<comment type="pathway">
    <text evidence="4 12">Carbohydrate metabolism; hexose metabolism.</text>
</comment>
<evidence type="ECO:0000313" key="18">
    <source>
        <dbReference type="Proteomes" id="UP000708148"/>
    </source>
</evidence>
<dbReference type="GO" id="GO:0005737">
    <property type="term" value="C:cytoplasm"/>
    <property type="evidence" value="ECO:0007669"/>
    <property type="project" value="UniProtKB-SubCell"/>
</dbReference>
<dbReference type="EC" id="5.1.3.3" evidence="12"/>
<dbReference type="InterPro" id="IPR008183">
    <property type="entry name" value="Aldose_1/G6P_1-epimerase"/>
</dbReference>
<dbReference type="PANTHER" id="PTHR10091">
    <property type="entry name" value="ALDOSE-1-EPIMERASE"/>
    <property type="match status" value="1"/>
</dbReference>
<dbReference type="CDD" id="cd09019">
    <property type="entry name" value="galactose_mutarotase_like"/>
    <property type="match status" value="1"/>
</dbReference>
<evidence type="ECO:0000256" key="8">
    <source>
        <dbReference type="ARBA" id="ARBA00022553"/>
    </source>
</evidence>
<evidence type="ECO:0000256" key="3">
    <source>
        <dbReference type="ARBA" id="ARBA00004496"/>
    </source>
</evidence>
<dbReference type="PANTHER" id="PTHR10091:SF0">
    <property type="entry name" value="GALACTOSE MUTAROTASE"/>
    <property type="match status" value="1"/>
</dbReference>
<keyword evidence="18" id="KW-1185">Reference proteome</keyword>
<evidence type="ECO:0000256" key="11">
    <source>
        <dbReference type="ARBA" id="ARBA00045743"/>
    </source>
</evidence>
<sequence length="374" mass="40291">MRHLTVSTLVILMSAAVSAEDVPVPEPYGTTKSGDAIELYTLRSSNGLVARVMTFGATLVELHVPDSAGTTADVILGFDDVAGYQSDANGYFGCTTGRVCNRIAKGQFSLNDKTYTLAINNDPNHLHGGINRSLDKVVWKARPFADKSQTGVTFSYYSPDGEEGYPGNLQIQVTYSVAADSNSVTISYLATTDQATPVNLTNHAYFNLGGAGSRSVLDHVLQLNADHYTPVDETLIPTGAIEAVEGTPLDFRTPHVIGARIESLIDTPALGYDHNYVLNKSSANAAEPAAVLTDPDSGRRLLIRTTEPGIQFYSGNFLNGSSGKGERTYPLRSALCLETQHYPDSVNQPQFPSTILKPGDEFRSTTILEFSTTR</sequence>
<dbReference type="Pfam" id="PF01263">
    <property type="entry name" value="Aldose_epim"/>
    <property type="match status" value="1"/>
</dbReference>
<dbReference type="OrthoDB" id="274691at2759"/>
<evidence type="ECO:0000256" key="12">
    <source>
        <dbReference type="PIRNR" id="PIRNR005096"/>
    </source>
</evidence>
<proteinExistence type="inferred from homology"/>
<evidence type="ECO:0000256" key="14">
    <source>
        <dbReference type="PIRSR" id="PIRSR005096-2"/>
    </source>
</evidence>
<dbReference type="GO" id="GO:0033499">
    <property type="term" value="P:galactose catabolic process via UDP-galactose, Leloir pathway"/>
    <property type="evidence" value="ECO:0007669"/>
    <property type="project" value="TreeGrafter"/>
</dbReference>
<comment type="caution">
    <text evidence="17">The sequence shown here is derived from an EMBL/GenBank/DDBJ whole genome shotgun (WGS) entry which is preliminary data.</text>
</comment>
<evidence type="ECO:0000256" key="13">
    <source>
        <dbReference type="PIRSR" id="PIRSR005096-1"/>
    </source>
</evidence>
<feature type="binding site" evidence="15">
    <location>
        <begin position="203"/>
        <end position="205"/>
    </location>
    <ligand>
        <name>beta-D-galactose</name>
        <dbReference type="ChEBI" id="CHEBI:27667"/>
    </ligand>
</feature>
<evidence type="ECO:0000256" key="15">
    <source>
        <dbReference type="PIRSR" id="PIRSR005096-3"/>
    </source>
</evidence>
<feature type="active site" description="Proton donor" evidence="13">
    <location>
        <position position="203"/>
    </location>
</feature>
<feature type="chain" id="PRO_5035789490" description="Aldose 1-epimerase" evidence="16">
    <location>
        <begin position="20"/>
        <end position="374"/>
    </location>
</feature>
<dbReference type="AlphaFoldDB" id="A0A8S1JDY2"/>
<dbReference type="PIRSF" id="PIRSF005096">
    <property type="entry name" value="GALM"/>
    <property type="match status" value="1"/>
</dbReference>
<dbReference type="Gene3D" id="2.70.98.10">
    <property type="match status" value="1"/>
</dbReference>
<evidence type="ECO:0000256" key="7">
    <source>
        <dbReference type="ARBA" id="ARBA00022490"/>
    </source>
</evidence>